<dbReference type="PANTHER" id="PTHR22550:SF14">
    <property type="entry name" value="VWFA DOMAIN-CONTAINING PROTEIN"/>
    <property type="match status" value="1"/>
</dbReference>
<dbReference type="Gene3D" id="3.40.50.410">
    <property type="entry name" value="von Willebrand factor, type A domain"/>
    <property type="match status" value="1"/>
</dbReference>
<feature type="transmembrane region" description="Helical" evidence="2">
    <location>
        <begin position="12"/>
        <end position="34"/>
    </location>
</feature>
<evidence type="ECO:0000259" key="3">
    <source>
        <dbReference type="PROSITE" id="PS50234"/>
    </source>
</evidence>
<evidence type="ECO:0000313" key="5">
    <source>
        <dbReference type="Proteomes" id="UP000318242"/>
    </source>
</evidence>
<dbReference type="PROSITE" id="PS50234">
    <property type="entry name" value="VWFA"/>
    <property type="match status" value="1"/>
</dbReference>
<protein>
    <submittedName>
        <fullName evidence="4">Transporter</fullName>
    </submittedName>
</protein>
<evidence type="ECO:0000313" key="4">
    <source>
        <dbReference type="EMBL" id="GEA61140.1"/>
    </source>
</evidence>
<gene>
    <name evidence="4" type="ORF">VCO01S_23330</name>
</gene>
<dbReference type="SUPFAM" id="SSF48452">
    <property type="entry name" value="TPR-like"/>
    <property type="match status" value="1"/>
</dbReference>
<sequence>MSVFDGLSQFHFLRPWALCLIVPFAVLVISKLYSDNQQSRWIKRLPPHLANALLLKKKRWTSQLPLKLLAVIGLLAVIIVSGPTWYRQASPFAEDASPLIVVLDVSETMLEKDVPPSRLFMAKQKIRQLLKEHRTTGSSALVIYSGSAHIASPLTQDRSVFAPILDSTSLEVMPRKGKFAQYTIPVFNQLLKDQPQSGTVLLVTDDLNLPAVESYRRYFQSSSHQLLVYGVGRTGEYGPFSLNEKVLKDVASSANGRYVSMEVDNSDLQKINRYIETHQSLTSDSAQPWVDVGYYLIWPVLLAYLMWFRRGWLVQWLWGGLIILPIILPNTAEANSWNMMDVFLTKDQQGRWLFEHDEPLQAGNTFSDSHWKAYSFYIGGEYKKSQQYYLLDDTLPGHLGLAASLAHQREYVAARRQYEEILKRYPDNLDAKNNLDLMKRIIVQIDQFTESQTGNTERQNSRELEQQPKTSDGVEQQVDQEQLVEKKLMADELLSDPQVHERWMRRVQGDLANFMASKFATQLERGVATQEFWNEDAN</sequence>
<dbReference type="InterPro" id="IPR050768">
    <property type="entry name" value="UPF0353/GerABKA_families"/>
</dbReference>
<dbReference type="InterPro" id="IPR002035">
    <property type="entry name" value="VWF_A"/>
</dbReference>
<dbReference type="AlphaFoldDB" id="A0A4Y3IQV4"/>
<comment type="caution">
    <text evidence="4">The sequence shown here is derived from an EMBL/GenBank/DDBJ whole genome shotgun (WGS) entry which is preliminary data.</text>
</comment>
<name>A0A4Y3IQV4_9VIBR</name>
<dbReference type="EMBL" id="BJLH01000010">
    <property type="protein sequence ID" value="GEA61140.1"/>
    <property type="molecule type" value="Genomic_DNA"/>
</dbReference>
<dbReference type="InterPro" id="IPR036465">
    <property type="entry name" value="vWFA_dom_sf"/>
</dbReference>
<feature type="transmembrane region" description="Helical" evidence="2">
    <location>
        <begin position="66"/>
        <end position="86"/>
    </location>
</feature>
<feature type="region of interest" description="Disordered" evidence="1">
    <location>
        <begin position="451"/>
        <end position="478"/>
    </location>
</feature>
<keyword evidence="2" id="KW-0812">Transmembrane</keyword>
<dbReference type="SUPFAM" id="SSF53300">
    <property type="entry name" value="vWA-like"/>
    <property type="match status" value="1"/>
</dbReference>
<organism evidence="4 5">
    <name type="scientific">Vibrio comitans NBRC 102076</name>
    <dbReference type="NCBI Taxonomy" id="1219078"/>
    <lineage>
        <taxon>Bacteria</taxon>
        <taxon>Pseudomonadati</taxon>
        <taxon>Pseudomonadota</taxon>
        <taxon>Gammaproteobacteria</taxon>
        <taxon>Vibrionales</taxon>
        <taxon>Vibrionaceae</taxon>
        <taxon>Vibrio</taxon>
    </lineage>
</organism>
<dbReference type="Pfam" id="PF13519">
    <property type="entry name" value="VWA_2"/>
    <property type="match status" value="1"/>
</dbReference>
<dbReference type="PANTHER" id="PTHR22550">
    <property type="entry name" value="SPORE GERMINATION PROTEIN"/>
    <property type="match status" value="1"/>
</dbReference>
<dbReference type="RefSeq" id="WP_141271528.1">
    <property type="nucleotide sequence ID" value="NZ_BJLH01000010.1"/>
</dbReference>
<dbReference type="Proteomes" id="UP000318242">
    <property type="component" value="Unassembled WGS sequence"/>
</dbReference>
<reference evidence="4 5" key="1">
    <citation type="submission" date="2019-06" db="EMBL/GenBank/DDBJ databases">
        <title>Whole genome shotgun sequence of Vibrio comitans NBRC 102076.</title>
        <authorList>
            <person name="Hosoyama A."/>
            <person name="Uohara A."/>
            <person name="Ohji S."/>
            <person name="Ichikawa N."/>
        </authorList>
    </citation>
    <scope>NUCLEOTIDE SEQUENCE [LARGE SCALE GENOMIC DNA]</scope>
    <source>
        <strain evidence="4 5">NBRC 102076</strain>
    </source>
</reference>
<keyword evidence="2" id="KW-1133">Transmembrane helix</keyword>
<accession>A0A4Y3IQV4</accession>
<evidence type="ECO:0000256" key="1">
    <source>
        <dbReference type="SAM" id="MobiDB-lite"/>
    </source>
</evidence>
<proteinExistence type="predicted"/>
<keyword evidence="5" id="KW-1185">Reference proteome</keyword>
<feature type="domain" description="VWFA" evidence="3">
    <location>
        <begin position="98"/>
        <end position="275"/>
    </location>
</feature>
<evidence type="ECO:0000256" key="2">
    <source>
        <dbReference type="SAM" id="Phobius"/>
    </source>
</evidence>
<dbReference type="InterPro" id="IPR011990">
    <property type="entry name" value="TPR-like_helical_dom_sf"/>
</dbReference>
<keyword evidence="2" id="KW-0472">Membrane</keyword>
<dbReference type="OrthoDB" id="9807628at2"/>